<dbReference type="OrthoDB" id="1139505at2"/>
<evidence type="ECO:0000313" key="3">
    <source>
        <dbReference type="Proteomes" id="UP000239800"/>
    </source>
</evidence>
<keyword evidence="3" id="KW-1185">Reference proteome</keyword>
<dbReference type="RefSeq" id="WP_104812622.1">
    <property type="nucleotide sequence ID" value="NZ_MQUB01000001.1"/>
</dbReference>
<gene>
    <name evidence="2" type="ORF">BST85_07155</name>
</gene>
<keyword evidence="1" id="KW-0812">Transmembrane</keyword>
<reference evidence="2 3" key="1">
    <citation type="submission" date="2016-11" db="EMBL/GenBank/DDBJ databases">
        <title>Trade-off between light-utilization and light-protection in marine flavobacteria.</title>
        <authorList>
            <person name="Kumagai Y."/>
        </authorList>
    </citation>
    <scope>NUCLEOTIDE SEQUENCE [LARGE SCALE GENOMIC DNA]</scope>
    <source>
        <strain evidence="2 3">NBRC 107741</strain>
    </source>
</reference>
<organism evidence="2 3">
    <name type="scientific">Aureitalea marina</name>
    <dbReference type="NCBI Taxonomy" id="930804"/>
    <lineage>
        <taxon>Bacteria</taxon>
        <taxon>Pseudomonadati</taxon>
        <taxon>Bacteroidota</taxon>
        <taxon>Flavobacteriia</taxon>
        <taxon>Flavobacteriales</taxon>
        <taxon>Flavobacteriaceae</taxon>
        <taxon>Aureitalea</taxon>
    </lineage>
</organism>
<protein>
    <submittedName>
        <fullName evidence="2">Riboflavin synthase subunit beta</fullName>
    </submittedName>
</protein>
<evidence type="ECO:0000313" key="2">
    <source>
        <dbReference type="EMBL" id="PQB04696.1"/>
    </source>
</evidence>
<dbReference type="AlphaFoldDB" id="A0A2S7KPY8"/>
<dbReference type="EMBL" id="MQUB01000001">
    <property type="protein sequence ID" value="PQB04696.1"/>
    <property type="molecule type" value="Genomic_DNA"/>
</dbReference>
<evidence type="ECO:0000256" key="1">
    <source>
        <dbReference type="SAM" id="Phobius"/>
    </source>
</evidence>
<comment type="caution">
    <text evidence="2">The sequence shown here is derived from an EMBL/GenBank/DDBJ whole genome shotgun (WGS) entry which is preliminary data.</text>
</comment>
<accession>A0A2S7KPY8</accession>
<name>A0A2S7KPY8_9FLAO</name>
<keyword evidence="1" id="KW-0472">Membrane</keyword>
<keyword evidence="1" id="KW-1133">Transmembrane helix</keyword>
<dbReference type="Proteomes" id="UP000239800">
    <property type="component" value="Unassembled WGS sequence"/>
</dbReference>
<feature type="transmembrane region" description="Helical" evidence="1">
    <location>
        <begin position="70"/>
        <end position="92"/>
    </location>
</feature>
<sequence length="96" mass="11428">MGILKTKKNKKFNYSPRYYSSEKEGSPYRMEQKFDQFRKTVGSNRGLKNKFKAAWDDLRDRSDKNANRRILIIIAILVLIFLYLIDFDLSIFTQPN</sequence>
<proteinExistence type="predicted"/>